<dbReference type="Pfam" id="PF23793">
    <property type="entry name" value="LysC"/>
    <property type="match status" value="1"/>
</dbReference>
<dbReference type="KEGG" id="pnt:G5B91_12475"/>
<reference evidence="1 2" key="1">
    <citation type="submission" date="2020-02" db="EMBL/GenBank/DDBJ databases">
        <title>Integrative conjugative elements (ICEs) and plasmids drive adaptation of Pseudomonas nitroreducens strain HBP1 to wastewater environment.</title>
        <authorList>
            <person name="Sentchilo V."/>
            <person name="Carraro N."/>
            <person name="Bertelli C."/>
            <person name="van der Meer J.R."/>
        </authorList>
    </citation>
    <scope>NUCLEOTIDE SEQUENCE [LARGE SCALE GENOMIC DNA]</scope>
    <source>
        <strain evidence="1 2">HBP1</strain>
    </source>
</reference>
<dbReference type="InterPro" id="IPR058979">
    <property type="entry name" value="LysC-like"/>
</dbReference>
<gene>
    <name evidence="1" type="ORF">G5B91_12475</name>
</gene>
<protein>
    <submittedName>
        <fullName evidence="1">Uncharacterized protein</fullName>
    </submittedName>
</protein>
<proteinExistence type="predicted"/>
<accession>A0A6G6IPH8</accession>
<dbReference type="Proteomes" id="UP000501063">
    <property type="component" value="Chromosome"/>
</dbReference>
<dbReference type="EMBL" id="CP049140">
    <property type="protein sequence ID" value="QIE84730.1"/>
    <property type="molecule type" value="Genomic_DNA"/>
</dbReference>
<dbReference type="AlphaFoldDB" id="A0A6G6IPH8"/>
<dbReference type="NCBIfam" id="NF038368">
    <property type="entry name" value="P2_Rz1"/>
    <property type="match status" value="1"/>
</dbReference>
<organism evidence="1 2">
    <name type="scientific">Pseudomonas nitroreducens</name>
    <dbReference type="NCBI Taxonomy" id="46680"/>
    <lineage>
        <taxon>Bacteria</taxon>
        <taxon>Pseudomonadati</taxon>
        <taxon>Pseudomonadota</taxon>
        <taxon>Gammaproteobacteria</taxon>
        <taxon>Pseudomonadales</taxon>
        <taxon>Pseudomonadaceae</taxon>
        <taxon>Pseudomonas</taxon>
    </lineage>
</organism>
<evidence type="ECO:0000313" key="1">
    <source>
        <dbReference type="EMBL" id="QIE84730.1"/>
    </source>
</evidence>
<evidence type="ECO:0000313" key="2">
    <source>
        <dbReference type="Proteomes" id="UP000501063"/>
    </source>
</evidence>
<name>A0A6G6IPH8_PSENT</name>
<sequence length="47" mass="5241">MPATAPASNGELLHDTDRAEAAWADCAAQVDMIYRYQQDHSQHVQAR</sequence>
<dbReference type="InterPro" id="IPR047737">
    <property type="entry name" value="LysC"/>
</dbReference>